<reference evidence="2" key="1">
    <citation type="journal article" date="2019" name="Int. J. Syst. Evol. Microbiol.">
        <title>The Global Catalogue of Microorganisms (GCM) 10K type strain sequencing project: providing services to taxonomists for standard genome sequencing and annotation.</title>
        <authorList>
            <consortium name="The Broad Institute Genomics Platform"/>
            <consortium name="The Broad Institute Genome Sequencing Center for Infectious Disease"/>
            <person name="Wu L."/>
            <person name="Ma J."/>
        </authorList>
    </citation>
    <scope>NUCLEOTIDE SEQUENCE [LARGE SCALE GENOMIC DNA]</scope>
    <source>
        <strain evidence="2">KCTC 42282</strain>
    </source>
</reference>
<sequence>MAGEKHARPVTGGCALGDVALLSVHDKFPDAGAEAGAMVEVVGAGGVNRGGDDEWQDQDEFLQHVAPEKIDMPTGGRRGVTIPA</sequence>
<accession>A0ABV7ULC1</accession>
<name>A0ABV7ULC1_9HYPH</name>
<dbReference type="Proteomes" id="UP001595704">
    <property type="component" value="Unassembled WGS sequence"/>
</dbReference>
<evidence type="ECO:0000313" key="2">
    <source>
        <dbReference type="Proteomes" id="UP001595704"/>
    </source>
</evidence>
<organism evidence="1 2">
    <name type="scientific">Camelimonas fluminis</name>
    <dbReference type="NCBI Taxonomy" id="1576911"/>
    <lineage>
        <taxon>Bacteria</taxon>
        <taxon>Pseudomonadati</taxon>
        <taxon>Pseudomonadota</taxon>
        <taxon>Alphaproteobacteria</taxon>
        <taxon>Hyphomicrobiales</taxon>
        <taxon>Chelatococcaceae</taxon>
        <taxon>Camelimonas</taxon>
    </lineage>
</organism>
<protein>
    <submittedName>
        <fullName evidence="1">Uncharacterized protein</fullName>
    </submittedName>
</protein>
<comment type="caution">
    <text evidence="1">The sequence shown here is derived from an EMBL/GenBank/DDBJ whole genome shotgun (WGS) entry which is preliminary data.</text>
</comment>
<proteinExistence type="predicted"/>
<gene>
    <name evidence="1" type="ORF">ACFONL_18135</name>
</gene>
<evidence type="ECO:0000313" key="1">
    <source>
        <dbReference type="EMBL" id="MFC3639266.1"/>
    </source>
</evidence>
<dbReference type="RefSeq" id="WP_191318590.1">
    <property type="nucleotide sequence ID" value="NZ_BNCG01000003.1"/>
</dbReference>
<keyword evidence="2" id="KW-1185">Reference proteome</keyword>
<dbReference type="EMBL" id="JBHRYC010000086">
    <property type="protein sequence ID" value="MFC3639266.1"/>
    <property type="molecule type" value="Genomic_DNA"/>
</dbReference>